<dbReference type="GO" id="GO:0030198">
    <property type="term" value="P:extracellular matrix organization"/>
    <property type="evidence" value="ECO:0007669"/>
    <property type="project" value="TreeGrafter"/>
</dbReference>
<protein>
    <submittedName>
        <fullName evidence="4">Uncharacterized protein</fullName>
    </submittedName>
</protein>
<feature type="compositionally biased region" description="Pro residues" evidence="1">
    <location>
        <begin position="178"/>
        <end position="187"/>
    </location>
</feature>
<dbReference type="SUPFAM" id="SSF56436">
    <property type="entry name" value="C-type lectin-like"/>
    <property type="match status" value="1"/>
</dbReference>
<sequence length="584" mass="63093">MDRPLVALILLSYQSIGDSPGGPGGPGSPGSGDYIEGFLNGDENEPKFSTPTVVDGNEQTIPDLTNTDNDQGPPPFIPPPPVPHPSIDLKGSIGDKSILEEKMPTNPEPNYITLKGEKGERGERGERGEKGECMERETIETIYETQTPAPVINQCVCNVSEIISSHQIKGPKGDVGPVGPPGPPGPPGRGSTFDPDLSPGYFGAPGSGSSFSYLTRVGDPGLPGPRGLPGHKVGDPGLPGPRGLPGHKGDKDLVLKVNREGMAREANREGMEYPVRQGLWVPREKWDFRVSQVLRVTEERWEFPDRLLMVLKGQAGLVAHLAHIEELKGRHLYRDMTLSRVFRCKHLSNQNKPNFNCNLVFVDGPPGPPGPPGEKGEPGHATKATAAHLIVPGAVTIKNMESLIKASANSPMGTLAFIIDEQSLLIKVNGGWQYVPLGSLVPMTSDVNEIALGSLVPMTSDVNEIAGEILFNSWKDLFTGAGAPFPFPPKIYSFDGRNVLTDYSWPQKLVWHGADRSGVRNSEAYCDAWNNNSMAKVGLASSLLRGKLLDQEKYSCNNSFIVLCIETTSPEDRQKRHVHPSADV</sequence>
<feature type="region of interest" description="Disordered" evidence="1">
    <location>
        <begin position="100"/>
        <end position="130"/>
    </location>
</feature>
<keyword evidence="5" id="KW-1185">Reference proteome</keyword>
<dbReference type="AlphaFoldDB" id="A0A7R9M242"/>
<dbReference type="Proteomes" id="UP000728032">
    <property type="component" value="Unassembled WGS sequence"/>
</dbReference>
<dbReference type="GO" id="GO:0031012">
    <property type="term" value="C:extracellular matrix"/>
    <property type="evidence" value="ECO:0007669"/>
    <property type="project" value="TreeGrafter"/>
</dbReference>
<dbReference type="GO" id="GO:0005615">
    <property type="term" value="C:extracellular space"/>
    <property type="evidence" value="ECO:0007669"/>
    <property type="project" value="TreeGrafter"/>
</dbReference>
<dbReference type="InterPro" id="IPR045463">
    <property type="entry name" value="XV/XVIII_trimerization_dom"/>
</dbReference>
<organism evidence="4">
    <name type="scientific">Oppiella nova</name>
    <dbReference type="NCBI Taxonomy" id="334625"/>
    <lineage>
        <taxon>Eukaryota</taxon>
        <taxon>Metazoa</taxon>
        <taxon>Ecdysozoa</taxon>
        <taxon>Arthropoda</taxon>
        <taxon>Chelicerata</taxon>
        <taxon>Arachnida</taxon>
        <taxon>Acari</taxon>
        <taxon>Acariformes</taxon>
        <taxon>Sarcoptiformes</taxon>
        <taxon>Oribatida</taxon>
        <taxon>Brachypylina</taxon>
        <taxon>Oppioidea</taxon>
        <taxon>Oppiidae</taxon>
        <taxon>Oppiella</taxon>
    </lineage>
</organism>
<dbReference type="GO" id="GO:0030020">
    <property type="term" value="F:extracellular matrix structural constituent conferring tensile strength"/>
    <property type="evidence" value="ECO:0007669"/>
    <property type="project" value="TreeGrafter"/>
</dbReference>
<gene>
    <name evidence="4" type="ORF">ONB1V03_LOCUS8402</name>
</gene>
<dbReference type="EMBL" id="OC919611">
    <property type="protein sequence ID" value="CAD7651648.1"/>
    <property type="molecule type" value="Genomic_DNA"/>
</dbReference>
<feature type="compositionally biased region" description="Basic and acidic residues" evidence="1">
    <location>
        <begin position="115"/>
        <end position="130"/>
    </location>
</feature>
<dbReference type="InterPro" id="IPR016186">
    <property type="entry name" value="C-type_lectin-like/link_sf"/>
</dbReference>
<evidence type="ECO:0000256" key="1">
    <source>
        <dbReference type="SAM" id="MobiDB-lite"/>
    </source>
</evidence>
<reference evidence="4" key="1">
    <citation type="submission" date="2020-11" db="EMBL/GenBank/DDBJ databases">
        <authorList>
            <person name="Tran Van P."/>
        </authorList>
    </citation>
    <scope>NUCLEOTIDE SEQUENCE</scope>
</reference>
<feature type="region of interest" description="Disordered" evidence="1">
    <location>
        <begin position="167"/>
        <end position="196"/>
    </location>
</feature>
<dbReference type="Pfam" id="PF20010">
    <property type="entry name" value="Collagen_trimer"/>
    <property type="match status" value="1"/>
</dbReference>
<feature type="domain" description="Collagenase NC10/endostatin" evidence="2">
    <location>
        <begin position="461"/>
        <end position="567"/>
    </location>
</feature>
<feature type="domain" description="Collagen type XV/XVIII trimerization" evidence="3">
    <location>
        <begin position="395"/>
        <end position="442"/>
    </location>
</feature>
<feature type="compositionally biased region" description="Pro residues" evidence="1">
    <location>
        <begin position="72"/>
        <end position="82"/>
    </location>
</feature>
<feature type="compositionally biased region" description="Gly residues" evidence="1">
    <location>
        <begin position="19"/>
        <end position="30"/>
    </location>
</feature>
<dbReference type="PANTHER" id="PTHR24023:SF1082">
    <property type="entry name" value="COLLAGEN TRIPLE HELIX REPEAT"/>
    <property type="match status" value="1"/>
</dbReference>
<dbReference type="InterPro" id="IPR050149">
    <property type="entry name" value="Collagen_superfamily"/>
</dbReference>
<evidence type="ECO:0000313" key="5">
    <source>
        <dbReference type="Proteomes" id="UP000728032"/>
    </source>
</evidence>
<dbReference type="InterPro" id="IPR016187">
    <property type="entry name" value="CTDL_fold"/>
</dbReference>
<evidence type="ECO:0000313" key="4">
    <source>
        <dbReference type="EMBL" id="CAD7651648.1"/>
    </source>
</evidence>
<feature type="region of interest" description="Disordered" evidence="1">
    <location>
        <begin position="220"/>
        <end position="250"/>
    </location>
</feature>
<feature type="region of interest" description="Disordered" evidence="1">
    <location>
        <begin position="15"/>
        <end position="82"/>
    </location>
</feature>
<dbReference type="OrthoDB" id="5983381at2759"/>
<dbReference type="PANTHER" id="PTHR24023">
    <property type="entry name" value="COLLAGEN ALPHA"/>
    <property type="match status" value="1"/>
</dbReference>
<dbReference type="Pfam" id="PF06482">
    <property type="entry name" value="Endostatin"/>
    <property type="match status" value="1"/>
</dbReference>
<dbReference type="Gene3D" id="3.10.100.10">
    <property type="entry name" value="Mannose-Binding Protein A, subunit A"/>
    <property type="match status" value="1"/>
</dbReference>
<evidence type="ECO:0000259" key="3">
    <source>
        <dbReference type="Pfam" id="PF20010"/>
    </source>
</evidence>
<accession>A0A7R9M242</accession>
<dbReference type="Gene3D" id="3.40.1620.70">
    <property type="match status" value="1"/>
</dbReference>
<evidence type="ECO:0000259" key="2">
    <source>
        <dbReference type="Pfam" id="PF06482"/>
    </source>
</evidence>
<dbReference type="EMBL" id="CAJPVJ010004786">
    <property type="protein sequence ID" value="CAG2168918.1"/>
    <property type="molecule type" value="Genomic_DNA"/>
</dbReference>
<feature type="compositionally biased region" description="Polar residues" evidence="1">
    <location>
        <begin position="47"/>
        <end position="70"/>
    </location>
</feature>
<dbReference type="InterPro" id="IPR010515">
    <property type="entry name" value="Collagenase_NC10/endostatin"/>
</dbReference>
<proteinExistence type="predicted"/>
<name>A0A7R9M242_9ACAR</name>